<reference evidence="1 2" key="1">
    <citation type="journal article" date="2014" name="Genome Announc.">
        <title>Draft Genome Sequence of Paenibacillus pini JCM 16418T, Isolated from the Rhizosphere of Pine Tree.</title>
        <authorList>
            <person name="Yuki M."/>
            <person name="Oshima K."/>
            <person name="Suda W."/>
            <person name="Oshida Y."/>
            <person name="Kitamura K."/>
            <person name="Iida Y."/>
            <person name="Hattori M."/>
            <person name="Ohkuma M."/>
        </authorList>
    </citation>
    <scope>NUCLEOTIDE SEQUENCE [LARGE SCALE GENOMIC DNA]</scope>
    <source>
        <strain evidence="1 2">JCM 16418</strain>
    </source>
</reference>
<sequence>MKNILYVPLDDRPANLDDVVVQGRSAGINVITPSVNDIKNRLDSQKTATDTTLDTTSSPTYGNTANIKQFILNNAASVDGFIISTDMLAYGGLIGSRRLRASGGDSYPNYDATTTNLLDVIRQVKQSYPHKPIYVLDTIMRLATTAFAGGLATAAYTESRSLMQQPRKSFTAFNDILNGYNLSPTSSSYGSTVNFNKDEYYNTRQHKFKSNYYILDQLAKLGYIDFLAVGVDDANTQGVQINEIKFVEGRINAWLGGTGGQNPDRAIILPDADGLGHALMARMANHLYRSGSKPGYAVQYYGPHGSTITSTYEYMDVHQNIQRHVDIIGGQNVTCSPNVEIIAITDVNQVTSAVSRIETNAANHLPTIVIDFVGQGPADATVTEALLGCPQTGRILGYSAWNTPGNKIGIALGMGQARYAYLIAETKASALDAAMNAHGSLLFKRFLKDYYYKAVAIAEIRKYSRDHSMYTNVATIADQNMLLFNTGEDYAYLQTLLRDRMQTYTETLAGKNAFQIGHSAGSCSIRQIRRNKWFYAEYVSASLDYENPDFIWGRAFEITLNPHVTLQ</sequence>
<dbReference type="EMBL" id="BAVZ01000012">
    <property type="protein sequence ID" value="GAF09432.1"/>
    <property type="molecule type" value="Genomic_DNA"/>
</dbReference>
<dbReference type="STRING" id="1236976.JCM16418_3573"/>
<dbReference type="InterPro" id="IPR025394">
    <property type="entry name" value="DUF4127"/>
</dbReference>
<evidence type="ECO:0008006" key="3">
    <source>
        <dbReference type="Google" id="ProtNLM"/>
    </source>
</evidence>
<protein>
    <recommendedName>
        <fullName evidence="3">DUF4127 family protein</fullName>
    </recommendedName>
</protein>
<accession>W7YLI3</accession>
<gene>
    <name evidence="1" type="ORF">JCM16418_3573</name>
</gene>
<evidence type="ECO:0000313" key="1">
    <source>
        <dbReference type="EMBL" id="GAF09432.1"/>
    </source>
</evidence>
<evidence type="ECO:0000313" key="2">
    <source>
        <dbReference type="Proteomes" id="UP000019364"/>
    </source>
</evidence>
<dbReference type="Pfam" id="PF13552">
    <property type="entry name" value="DUF4127"/>
    <property type="match status" value="1"/>
</dbReference>
<dbReference type="eggNOG" id="ENOG502Z7Q0">
    <property type="taxonomic scope" value="Bacteria"/>
</dbReference>
<organism evidence="1 2">
    <name type="scientific">Paenibacillus pini JCM 16418</name>
    <dbReference type="NCBI Taxonomy" id="1236976"/>
    <lineage>
        <taxon>Bacteria</taxon>
        <taxon>Bacillati</taxon>
        <taxon>Bacillota</taxon>
        <taxon>Bacilli</taxon>
        <taxon>Bacillales</taxon>
        <taxon>Paenibacillaceae</taxon>
        <taxon>Paenibacillus</taxon>
    </lineage>
</organism>
<proteinExistence type="predicted"/>
<dbReference type="RefSeq" id="WP_036650949.1">
    <property type="nucleotide sequence ID" value="NZ_BAVZ01000012.1"/>
</dbReference>
<keyword evidence="2" id="KW-1185">Reference proteome</keyword>
<dbReference type="AlphaFoldDB" id="W7YLI3"/>
<comment type="caution">
    <text evidence="1">The sequence shown here is derived from an EMBL/GenBank/DDBJ whole genome shotgun (WGS) entry which is preliminary data.</text>
</comment>
<dbReference type="Proteomes" id="UP000019364">
    <property type="component" value="Unassembled WGS sequence"/>
</dbReference>
<name>W7YLI3_9BACL</name>
<dbReference type="OrthoDB" id="9789552at2"/>